<organism evidence="2 3">
    <name type="scientific">Streptomyces corchorusii</name>
    <name type="common">Streptomyces chibaensis</name>
    <dbReference type="NCBI Taxonomy" id="1903"/>
    <lineage>
        <taxon>Bacteria</taxon>
        <taxon>Bacillati</taxon>
        <taxon>Actinomycetota</taxon>
        <taxon>Actinomycetes</taxon>
        <taxon>Kitasatosporales</taxon>
        <taxon>Streptomycetaceae</taxon>
        <taxon>Streptomyces</taxon>
    </lineage>
</organism>
<comment type="caution">
    <text evidence="2">The sequence shown here is derived from an EMBL/GenBank/DDBJ whole genome shotgun (WGS) entry which is preliminary data.</text>
</comment>
<gene>
    <name evidence="2" type="ORF">AQJ11_02955</name>
</gene>
<evidence type="ECO:0000313" key="3">
    <source>
        <dbReference type="Proteomes" id="UP000053398"/>
    </source>
</evidence>
<evidence type="ECO:0000313" key="2">
    <source>
        <dbReference type="EMBL" id="KUN32501.1"/>
    </source>
</evidence>
<feature type="compositionally biased region" description="Basic and acidic residues" evidence="1">
    <location>
        <begin position="92"/>
        <end position="103"/>
    </location>
</feature>
<keyword evidence="3" id="KW-1185">Reference proteome</keyword>
<name>A0A117QJY6_STRCK</name>
<dbReference type="AlphaFoldDB" id="A0A117QJY6"/>
<evidence type="ECO:0000256" key="1">
    <source>
        <dbReference type="SAM" id="MobiDB-lite"/>
    </source>
</evidence>
<feature type="region of interest" description="Disordered" evidence="1">
    <location>
        <begin position="90"/>
        <end position="112"/>
    </location>
</feature>
<dbReference type="RefSeq" id="WP_059261712.1">
    <property type="nucleotide sequence ID" value="NZ_KQ948351.1"/>
</dbReference>
<sequence length="171" mass="19350">MNEQHIETPQRFGSEPLYRGFRDDYSEQARGFTVTIAGAERHDGEKPCTYVVDGHDTESAWAQALAYHLTDTGMLDCYVVAGESFEGTPDADYGKEWTDLRPEPKRKRNDGRAPVPLNGILYRVRLAWPDAGWVLREPPTGKPSLTWRGGPTVEEVGEELRWPDIDMQRTA</sequence>
<dbReference type="Proteomes" id="UP000053398">
    <property type="component" value="Unassembled WGS sequence"/>
</dbReference>
<dbReference type="EMBL" id="LMWP01000002">
    <property type="protein sequence ID" value="KUN32501.1"/>
    <property type="molecule type" value="Genomic_DNA"/>
</dbReference>
<reference evidence="2 3" key="1">
    <citation type="submission" date="2015-10" db="EMBL/GenBank/DDBJ databases">
        <title>Draft genome sequence of Streptomyces corchorusii DSM 40340, type strain for the species Streptomyces corchorusii.</title>
        <authorList>
            <person name="Ruckert C."/>
            <person name="Winkler A."/>
            <person name="Kalinowski J."/>
            <person name="Kampfer P."/>
            <person name="Glaeser S."/>
        </authorList>
    </citation>
    <scope>NUCLEOTIDE SEQUENCE [LARGE SCALE GENOMIC DNA]</scope>
    <source>
        <strain evidence="2 3">DSM 40340</strain>
    </source>
</reference>
<accession>A0A117QJY6</accession>
<proteinExistence type="predicted"/>
<protein>
    <submittedName>
        <fullName evidence="2">Uncharacterized protein</fullName>
    </submittedName>
</protein>